<accession>A0A1I7TXU9</accession>
<evidence type="ECO:0000313" key="1">
    <source>
        <dbReference type="Proteomes" id="UP000095282"/>
    </source>
</evidence>
<dbReference type="AlphaFoldDB" id="A0A1I7TXU9"/>
<sequence>MASTITIPVFAYKKYEITSLINRHASHCEEAVNLWYRIDRLDYISLADQNMTTFNFLMEDIESYSVITDPVMGILSGYLASKDQYYVDRGSDRSTAHQEGYFIDTLPAIRDQTVSIGISEQEWRHLDPPLQDLQNGRSCSVIVLCNCFCN</sequence>
<dbReference type="Proteomes" id="UP000095282">
    <property type="component" value="Unplaced"/>
</dbReference>
<keyword evidence="1" id="KW-1185">Reference proteome</keyword>
<dbReference type="InterPro" id="IPR009819">
    <property type="entry name" value="Pes-10"/>
</dbReference>
<reference evidence="2" key="1">
    <citation type="submission" date="2016-11" db="UniProtKB">
        <authorList>
            <consortium name="WormBaseParasite"/>
        </authorList>
    </citation>
    <scope>IDENTIFICATION</scope>
</reference>
<name>A0A1I7TXU9_9PELO</name>
<dbReference type="WBParaSite" id="Csp11.Scaffold629.g12882.t1">
    <property type="protein sequence ID" value="Csp11.Scaffold629.g12882.t1"/>
    <property type="gene ID" value="Csp11.Scaffold629.g12882"/>
</dbReference>
<dbReference type="Pfam" id="PF07149">
    <property type="entry name" value="Pes-10"/>
    <property type="match status" value="1"/>
</dbReference>
<proteinExistence type="predicted"/>
<protein>
    <submittedName>
        <fullName evidence="2">Peptidase M12A domain-containing protein</fullName>
    </submittedName>
</protein>
<evidence type="ECO:0000313" key="2">
    <source>
        <dbReference type="WBParaSite" id="Csp11.Scaffold629.g12882.t1"/>
    </source>
</evidence>
<organism evidence="1 2">
    <name type="scientific">Caenorhabditis tropicalis</name>
    <dbReference type="NCBI Taxonomy" id="1561998"/>
    <lineage>
        <taxon>Eukaryota</taxon>
        <taxon>Metazoa</taxon>
        <taxon>Ecdysozoa</taxon>
        <taxon>Nematoda</taxon>
        <taxon>Chromadorea</taxon>
        <taxon>Rhabditida</taxon>
        <taxon>Rhabditina</taxon>
        <taxon>Rhabditomorpha</taxon>
        <taxon>Rhabditoidea</taxon>
        <taxon>Rhabditidae</taxon>
        <taxon>Peloderinae</taxon>
        <taxon>Caenorhabditis</taxon>
    </lineage>
</organism>